<dbReference type="InterPro" id="IPR036390">
    <property type="entry name" value="WH_DNA-bd_sf"/>
</dbReference>
<dbReference type="PRINTS" id="PR00035">
    <property type="entry name" value="HTHGNTR"/>
</dbReference>
<gene>
    <name evidence="5" type="ORF">AA23TX_06283</name>
</gene>
<dbReference type="EMBL" id="CABVGP010000002">
    <property type="protein sequence ID" value="VVJ21262.1"/>
    <property type="molecule type" value="Genomic_DNA"/>
</dbReference>
<dbReference type="PROSITE" id="PS50949">
    <property type="entry name" value="HTH_GNTR"/>
    <property type="match status" value="1"/>
</dbReference>
<evidence type="ECO:0000313" key="5">
    <source>
        <dbReference type="EMBL" id="VVJ21262.1"/>
    </source>
</evidence>
<dbReference type="Pfam" id="PF07729">
    <property type="entry name" value="FCD"/>
    <property type="match status" value="1"/>
</dbReference>
<evidence type="ECO:0000313" key="6">
    <source>
        <dbReference type="Proteomes" id="UP000399805"/>
    </source>
</evidence>
<dbReference type="CDD" id="cd07377">
    <property type="entry name" value="WHTH_GntR"/>
    <property type="match status" value="1"/>
</dbReference>
<keyword evidence="6" id="KW-1185">Reference proteome</keyword>
<dbReference type="GO" id="GO:0003700">
    <property type="term" value="F:DNA-binding transcription factor activity"/>
    <property type="evidence" value="ECO:0007669"/>
    <property type="project" value="InterPro"/>
</dbReference>
<feature type="domain" description="HTH gntR-type" evidence="4">
    <location>
        <begin position="11"/>
        <end position="78"/>
    </location>
</feature>
<dbReference type="Pfam" id="PF00392">
    <property type="entry name" value="GntR"/>
    <property type="match status" value="1"/>
</dbReference>
<dbReference type="PANTHER" id="PTHR43537:SF5">
    <property type="entry name" value="UXU OPERON TRANSCRIPTIONAL REGULATOR"/>
    <property type="match status" value="1"/>
</dbReference>
<dbReference type="GO" id="GO:0003677">
    <property type="term" value="F:DNA binding"/>
    <property type="evidence" value="ECO:0007669"/>
    <property type="project" value="UniProtKB-KW"/>
</dbReference>
<dbReference type="InterPro" id="IPR036388">
    <property type="entry name" value="WH-like_DNA-bd_sf"/>
</dbReference>
<sequence>MTTASERQPLAATRQRVRDELRERILTGRLRPGDRLVERELAEDLGVSRVPVREAIRSLEAEGFLVEQSARRIVVRQLARVDVEELFDVREALEGLAAGRAAGRAGAAELKRLERMLADSARATARGDAARITVLNSRFHDEIVAIAGNALLTTMLQPLQGRLRWLTSQNEHWTELLDEHRRLYEAIASGDADRAHAEAVEHVRVNREVTLKSLFGDEPDQAEIAAGSR</sequence>
<proteinExistence type="predicted"/>
<dbReference type="Gene3D" id="1.10.10.10">
    <property type="entry name" value="Winged helix-like DNA-binding domain superfamily/Winged helix DNA-binding domain"/>
    <property type="match status" value="1"/>
</dbReference>
<accession>A0A6I8LVN9</accession>
<dbReference type="SUPFAM" id="SSF48008">
    <property type="entry name" value="GntR ligand-binding domain-like"/>
    <property type="match status" value="1"/>
</dbReference>
<dbReference type="SMART" id="SM00345">
    <property type="entry name" value="HTH_GNTR"/>
    <property type="match status" value="1"/>
</dbReference>
<dbReference type="Gene3D" id="1.20.120.530">
    <property type="entry name" value="GntR ligand-binding domain-like"/>
    <property type="match status" value="1"/>
</dbReference>
<dbReference type="InterPro" id="IPR000524">
    <property type="entry name" value="Tscrpt_reg_HTH_GntR"/>
</dbReference>
<evidence type="ECO:0000259" key="4">
    <source>
        <dbReference type="PROSITE" id="PS50949"/>
    </source>
</evidence>
<dbReference type="InterPro" id="IPR011711">
    <property type="entry name" value="GntR_C"/>
</dbReference>
<dbReference type="InterPro" id="IPR008920">
    <property type="entry name" value="TF_FadR/GntR_C"/>
</dbReference>
<reference evidence="5 6" key="1">
    <citation type="submission" date="2019-09" db="EMBL/GenBank/DDBJ databases">
        <authorList>
            <person name="Leyn A S."/>
        </authorList>
    </citation>
    <scope>NUCLEOTIDE SEQUENCE [LARGE SCALE GENOMIC DNA]</scope>
    <source>
        <strain evidence="5">AA231_1</strain>
    </source>
</reference>
<keyword evidence="2" id="KW-0238">DNA-binding</keyword>
<evidence type="ECO:0000256" key="1">
    <source>
        <dbReference type="ARBA" id="ARBA00023015"/>
    </source>
</evidence>
<protein>
    <submittedName>
        <fullName evidence="5">Transcriptional regulator</fullName>
    </submittedName>
</protein>
<keyword evidence="3" id="KW-0804">Transcription</keyword>
<dbReference type="PANTHER" id="PTHR43537">
    <property type="entry name" value="TRANSCRIPTIONAL REGULATOR, GNTR FAMILY"/>
    <property type="match status" value="1"/>
</dbReference>
<dbReference type="AlphaFoldDB" id="A0A6I8LVN9"/>
<dbReference type="SMART" id="SM00895">
    <property type="entry name" value="FCD"/>
    <property type="match status" value="1"/>
</dbReference>
<name>A0A6I8LVN9_9PSEU</name>
<dbReference type="SUPFAM" id="SSF46785">
    <property type="entry name" value="Winged helix' DNA-binding domain"/>
    <property type="match status" value="1"/>
</dbReference>
<dbReference type="RefSeq" id="WP_155546238.1">
    <property type="nucleotide sequence ID" value="NZ_CABVGP010000002.1"/>
</dbReference>
<keyword evidence="1" id="KW-0805">Transcription regulation</keyword>
<evidence type="ECO:0000256" key="3">
    <source>
        <dbReference type="ARBA" id="ARBA00023163"/>
    </source>
</evidence>
<evidence type="ECO:0000256" key="2">
    <source>
        <dbReference type="ARBA" id="ARBA00023125"/>
    </source>
</evidence>
<dbReference type="Proteomes" id="UP000399805">
    <property type="component" value="Unassembled WGS sequence"/>
</dbReference>
<organism evidence="5 6">
    <name type="scientific">Amycolatopsis camponoti</name>
    <dbReference type="NCBI Taxonomy" id="2606593"/>
    <lineage>
        <taxon>Bacteria</taxon>
        <taxon>Bacillati</taxon>
        <taxon>Actinomycetota</taxon>
        <taxon>Actinomycetes</taxon>
        <taxon>Pseudonocardiales</taxon>
        <taxon>Pseudonocardiaceae</taxon>
        <taxon>Amycolatopsis</taxon>
    </lineage>
</organism>